<name>A0A061DKZ8_THECC</name>
<dbReference type="Proteomes" id="UP000026915">
    <property type="component" value="Chromosome 1"/>
</dbReference>
<sequence length="85" mass="10236">MLRISFQEDYNRYSNITDFYVFRCTLHLLAKLWSFQKPFDRVTSERCNHVLVQFYTPFSCSSTYQHCRAQDRMKKKGKKNQCHGG</sequence>
<accession>A0A061DKZ8</accession>
<reference evidence="1 2" key="1">
    <citation type="journal article" date="2013" name="Genome Biol.">
        <title>The genome sequence of the most widely cultivated cacao type and its use to identify candidate genes regulating pod color.</title>
        <authorList>
            <person name="Motamayor J.C."/>
            <person name="Mockaitis K."/>
            <person name="Schmutz J."/>
            <person name="Haiminen N."/>
            <person name="Iii D.L."/>
            <person name="Cornejo O."/>
            <person name="Findley S.D."/>
            <person name="Zheng P."/>
            <person name="Utro F."/>
            <person name="Royaert S."/>
            <person name="Saski C."/>
            <person name="Jenkins J."/>
            <person name="Podicheti R."/>
            <person name="Zhao M."/>
            <person name="Scheffler B.E."/>
            <person name="Stack J.C."/>
            <person name="Feltus F.A."/>
            <person name="Mustiga G.M."/>
            <person name="Amores F."/>
            <person name="Phillips W."/>
            <person name="Marelli J.P."/>
            <person name="May G.D."/>
            <person name="Shapiro H."/>
            <person name="Ma J."/>
            <person name="Bustamante C.D."/>
            <person name="Schnell R.J."/>
            <person name="Main D."/>
            <person name="Gilbert D."/>
            <person name="Parida L."/>
            <person name="Kuhn D.N."/>
        </authorList>
    </citation>
    <scope>NUCLEOTIDE SEQUENCE [LARGE SCALE GENOMIC DNA]</scope>
    <source>
        <strain evidence="2">cv. Matina 1-6</strain>
    </source>
</reference>
<dbReference type="Gramene" id="EOX93375">
    <property type="protein sequence ID" value="EOX93375"/>
    <property type="gene ID" value="TCM_002225"/>
</dbReference>
<keyword evidence="2" id="KW-1185">Reference proteome</keyword>
<evidence type="ECO:0000313" key="2">
    <source>
        <dbReference type="Proteomes" id="UP000026915"/>
    </source>
</evidence>
<evidence type="ECO:0000313" key="1">
    <source>
        <dbReference type="EMBL" id="EOX93375.1"/>
    </source>
</evidence>
<dbReference type="InParanoid" id="A0A061DKZ8"/>
<dbReference type="AlphaFoldDB" id="A0A061DKZ8"/>
<dbReference type="EMBL" id="CM001879">
    <property type="protein sequence ID" value="EOX93375.1"/>
    <property type="molecule type" value="Genomic_DNA"/>
</dbReference>
<protein>
    <submittedName>
        <fullName evidence="1">Uncharacterized protein</fullName>
    </submittedName>
</protein>
<gene>
    <name evidence="1" type="ORF">TCM_002225</name>
</gene>
<dbReference type="HOGENOM" id="CLU_2517122_0_0_1"/>
<organism evidence="1 2">
    <name type="scientific">Theobroma cacao</name>
    <name type="common">Cacao</name>
    <name type="synonym">Cocoa</name>
    <dbReference type="NCBI Taxonomy" id="3641"/>
    <lineage>
        <taxon>Eukaryota</taxon>
        <taxon>Viridiplantae</taxon>
        <taxon>Streptophyta</taxon>
        <taxon>Embryophyta</taxon>
        <taxon>Tracheophyta</taxon>
        <taxon>Spermatophyta</taxon>
        <taxon>Magnoliopsida</taxon>
        <taxon>eudicotyledons</taxon>
        <taxon>Gunneridae</taxon>
        <taxon>Pentapetalae</taxon>
        <taxon>rosids</taxon>
        <taxon>malvids</taxon>
        <taxon>Malvales</taxon>
        <taxon>Malvaceae</taxon>
        <taxon>Byttnerioideae</taxon>
        <taxon>Theobroma</taxon>
    </lineage>
</organism>
<proteinExistence type="predicted"/>